<evidence type="ECO:0000259" key="4">
    <source>
        <dbReference type="SMART" id="SM00967"/>
    </source>
</evidence>
<dbReference type="PANTHER" id="PTHR43191:SF2">
    <property type="entry name" value="RRNA METHYLTRANSFERASE 3, MITOCHONDRIAL"/>
    <property type="match status" value="1"/>
</dbReference>
<keyword evidence="3" id="KW-0808">Transferase</keyword>
<feature type="domain" description="RNA 2-O ribose methyltransferase substrate binding" evidence="4">
    <location>
        <begin position="30"/>
        <end position="104"/>
    </location>
</feature>
<organism evidence="5">
    <name type="scientific">Longilinea arvoryzae</name>
    <dbReference type="NCBI Taxonomy" id="360412"/>
    <lineage>
        <taxon>Bacteria</taxon>
        <taxon>Bacillati</taxon>
        <taxon>Chloroflexota</taxon>
        <taxon>Anaerolineae</taxon>
        <taxon>Anaerolineales</taxon>
        <taxon>Anaerolineaceae</taxon>
        <taxon>Longilinea</taxon>
    </lineage>
</organism>
<dbReference type="GO" id="GO:0003723">
    <property type="term" value="F:RNA binding"/>
    <property type="evidence" value="ECO:0007669"/>
    <property type="project" value="InterPro"/>
</dbReference>
<dbReference type="AlphaFoldDB" id="A0A0S7BK61"/>
<dbReference type="InterPro" id="IPR001537">
    <property type="entry name" value="SpoU_MeTrfase"/>
</dbReference>
<evidence type="ECO:0000256" key="3">
    <source>
        <dbReference type="ARBA" id="ARBA00022679"/>
    </source>
</evidence>
<dbReference type="GO" id="GO:0032259">
    <property type="term" value="P:methylation"/>
    <property type="evidence" value="ECO:0007669"/>
    <property type="project" value="UniProtKB-KW"/>
</dbReference>
<dbReference type="InterPro" id="IPR029026">
    <property type="entry name" value="tRNA_m1G_MTases_N"/>
</dbReference>
<accession>A0A0S7BK61</accession>
<comment type="similarity">
    <text evidence="1">Belongs to the class IV-like SAM-binding methyltransferase superfamily. RNA methyltransferase TrmH family.</text>
</comment>
<proteinExistence type="inferred from homology"/>
<dbReference type="InterPro" id="IPR013123">
    <property type="entry name" value="SpoU_subst-bd"/>
</dbReference>
<dbReference type="Proteomes" id="UP000055060">
    <property type="component" value="Unassembled WGS sequence"/>
</dbReference>
<dbReference type="GO" id="GO:0006396">
    <property type="term" value="P:RNA processing"/>
    <property type="evidence" value="ECO:0007669"/>
    <property type="project" value="InterPro"/>
</dbReference>
<dbReference type="PANTHER" id="PTHR43191">
    <property type="entry name" value="RRNA METHYLTRANSFERASE 3"/>
    <property type="match status" value="1"/>
</dbReference>
<dbReference type="InterPro" id="IPR029064">
    <property type="entry name" value="Ribosomal_eL30-like_sf"/>
</dbReference>
<evidence type="ECO:0000256" key="2">
    <source>
        <dbReference type="ARBA" id="ARBA00022603"/>
    </source>
</evidence>
<sequence length="260" mass="27949">MITSNQNPKVRRVRELLSKRSERDASGAFIVEGVRLVEEAFSSGWPVELALFSGQLSMRGQQALDRLAGTNTEVEEIAAYLMDGLTDTETSQGILAVIRRKEVSLPPAGDFFIIADAIHDPGNLGTLIRTCAAAGVDGLLLTPGSVDPFAPKVLRAGMGAQFRLPIQQADWDTIAAGFHNRPQPVRILLSDVEGGQPCWQTDLRAPLALVIGSEAEGVSSAARQIADDRIHIPMPGRSESLNAAIAAGILIFEVVRQRHP</sequence>
<dbReference type="InterPro" id="IPR029028">
    <property type="entry name" value="Alpha/beta_knot_MTases"/>
</dbReference>
<dbReference type="EMBL" id="DF967972">
    <property type="protein sequence ID" value="GAP14042.1"/>
    <property type="molecule type" value="Genomic_DNA"/>
</dbReference>
<keyword evidence="2 5" id="KW-0489">Methyltransferase</keyword>
<dbReference type="SMART" id="SM00967">
    <property type="entry name" value="SpoU_sub_bind"/>
    <property type="match status" value="1"/>
</dbReference>
<dbReference type="GO" id="GO:0008173">
    <property type="term" value="F:RNA methyltransferase activity"/>
    <property type="evidence" value="ECO:0007669"/>
    <property type="project" value="InterPro"/>
</dbReference>
<dbReference type="SUPFAM" id="SSF55315">
    <property type="entry name" value="L30e-like"/>
    <property type="match status" value="1"/>
</dbReference>
<keyword evidence="6" id="KW-1185">Reference proteome</keyword>
<dbReference type="Gene3D" id="3.30.1330.30">
    <property type="match status" value="1"/>
</dbReference>
<dbReference type="CDD" id="cd18095">
    <property type="entry name" value="SpoU-like_rRNA-MTase"/>
    <property type="match status" value="1"/>
</dbReference>
<dbReference type="SUPFAM" id="SSF75217">
    <property type="entry name" value="alpha/beta knot"/>
    <property type="match status" value="1"/>
</dbReference>
<protein>
    <submittedName>
        <fullName evidence="5">rRNA methylase</fullName>
    </submittedName>
</protein>
<dbReference type="InterPro" id="IPR051259">
    <property type="entry name" value="rRNA_Methyltransferase"/>
</dbReference>
<dbReference type="Pfam" id="PF22435">
    <property type="entry name" value="MRM3-like_sub_bind"/>
    <property type="match status" value="1"/>
</dbReference>
<dbReference type="GO" id="GO:0005737">
    <property type="term" value="C:cytoplasm"/>
    <property type="evidence" value="ECO:0007669"/>
    <property type="project" value="UniProtKB-ARBA"/>
</dbReference>
<dbReference type="Pfam" id="PF00588">
    <property type="entry name" value="SpoU_methylase"/>
    <property type="match status" value="1"/>
</dbReference>
<evidence type="ECO:0000313" key="5">
    <source>
        <dbReference type="EMBL" id="GAP14042.1"/>
    </source>
</evidence>
<dbReference type="OrthoDB" id="9794400at2"/>
<evidence type="ECO:0000313" key="6">
    <source>
        <dbReference type="Proteomes" id="UP000055060"/>
    </source>
</evidence>
<evidence type="ECO:0000256" key="1">
    <source>
        <dbReference type="ARBA" id="ARBA00007228"/>
    </source>
</evidence>
<dbReference type="STRING" id="360412.LARV_01802"/>
<reference evidence="5" key="1">
    <citation type="submission" date="2015-07" db="EMBL/GenBank/DDBJ databases">
        <title>Draft Genome Sequences of Anaerolinea thermolimosa IMO-1, Bellilinea caldifistulae GOMI-1, Leptolinea tardivitalis YMTK-2, Levilinea saccharolytica KIBI-1,Longilinea arvoryzae KOME-1, Previously Described as Members of the Anaerolineaceae (Chloroflexi).</title>
        <authorList>
            <person name="Sekiguchi Y."/>
            <person name="Ohashi A."/>
            <person name="Matsuura N."/>
            <person name="Tourlousse M.D."/>
        </authorList>
    </citation>
    <scope>NUCLEOTIDE SEQUENCE [LARGE SCALE GENOMIC DNA]</scope>
    <source>
        <strain evidence="5">KOME-1</strain>
    </source>
</reference>
<name>A0A0S7BK61_9CHLR</name>
<dbReference type="RefSeq" id="WP_075073332.1">
    <property type="nucleotide sequence ID" value="NZ_DF967972.1"/>
</dbReference>
<dbReference type="Gene3D" id="3.40.1280.10">
    <property type="match status" value="1"/>
</dbReference>
<gene>
    <name evidence="5" type="ORF">LARV_01802</name>
</gene>
<dbReference type="InterPro" id="IPR053888">
    <property type="entry name" value="MRM3-like_sub_bind"/>
</dbReference>